<organism evidence="2 3">
    <name type="scientific">Hyphobacterium marinum</name>
    <dbReference type="NCBI Taxonomy" id="3116574"/>
    <lineage>
        <taxon>Bacteria</taxon>
        <taxon>Pseudomonadati</taxon>
        <taxon>Pseudomonadota</taxon>
        <taxon>Alphaproteobacteria</taxon>
        <taxon>Maricaulales</taxon>
        <taxon>Maricaulaceae</taxon>
        <taxon>Hyphobacterium</taxon>
    </lineage>
</organism>
<dbReference type="PROSITE" id="PS51184">
    <property type="entry name" value="JMJC"/>
    <property type="match status" value="1"/>
</dbReference>
<evidence type="ECO:0000313" key="2">
    <source>
        <dbReference type="EMBL" id="MEE2565257.1"/>
    </source>
</evidence>
<gene>
    <name evidence="2" type="ORF">V0U35_01085</name>
</gene>
<dbReference type="InterPro" id="IPR003347">
    <property type="entry name" value="JmjC_dom"/>
</dbReference>
<reference evidence="2 3" key="1">
    <citation type="submission" date="2024-01" db="EMBL/GenBank/DDBJ databases">
        <title>Hyphobacterium bacterium isolated from marine sediment.</title>
        <authorList>
            <person name="Zhao S."/>
        </authorList>
    </citation>
    <scope>NUCLEOTIDE SEQUENCE [LARGE SCALE GENOMIC DNA]</scope>
    <source>
        <strain evidence="2 3">Y60-23</strain>
    </source>
</reference>
<dbReference type="EMBL" id="JAZDRO010000001">
    <property type="protein sequence ID" value="MEE2565257.1"/>
    <property type="molecule type" value="Genomic_DNA"/>
</dbReference>
<protein>
    <recommendedName>
        <fullName evidence="1">JmjC domain-containing protein</fullName>
    </recommendedName>
</protein>
<dbReference type="Gene3D" id="2.60.120.650">
    <property type="entry name" value="Cupin"/>
    <property type="match status" value="1"/>
</dbReference>
<feature type="domain" description="JmjC" evidence="1">
    <location>
        <begin position="104"/>
        <end position="247"/>
    </location>
</feature>
<evidence type="ECO:0000259" key="1">
    <source>
        <dbReference type="PROSITE" id="PS51184"/>
    </source>
</evidence>
<name>A0ABU7LUM7_9PROT</name>
<comment type="caution">
    <text evidence="2">The sequence shown here is derived from an EMBL/GenBank/DDBJ whole genome shotgun (WGS) entry which is preliminary data.</text>
</comment>
<accession>A0ABU7LUM7</accession>
<evidence type="ECO:0000313" key="3">
    <source>
        <dbReference type="Proteomes" id="UP001310692"/>
    </source>
</evidence>
<dbReference type="Proteomes" id="UP001310692">
    <property type="component" value="Unassembled WGS sequence"/>
</dbReference>
<keyword evidence="3" id="KW-1185">Reference proteome</keyword>
<dbReference type="RefSeq" id="WP_330194795.1">
    <property type="nucleotide sequence ID" value="NZ_JAZDRO010000001.1"/>
</dbReference>
<sequence>MPDINGSIFAPGGFPDSAVRDFGREVQAFRHTLHTDALFTDDGLAALLDRYPKDRIGVFTMGDAPGSWRRGRLGDVTGPGLLDAVKSGRVWLNLRGASDNDAEIGTLNRRIFAELKTKVRNFHPFRTDLGLLISSPNARVFYHLDTPRVMLWHVRGEKRVWIYPRREPYVGPTALENVVSRKTEEEIPYSANLDSGACVFDLKPGDMVHWPQNAPHRIDNGNSLNVSLSIEFMTPLALMRANAVHANAWLRNRFGYQGGLEDRFSPSWVWKFAFTRALKALERRKPGKAVLPPSFVLDGSGEIADAA</sequence>
<dbReference type="SUPFAM" id="SSF51197">
    <property type="entry name" value="Clavaminate synthase-like"/>
    <property type="match status" value="1"/>
</dbReference>
<proteinExistence type="predicted"/>